<evidence type="ECO:0000313" key="2">
    <source>
        <dbReference type="EMBL" id="MBB5690322.1"/>
    </source>
</evidence>
<keyword evidence="3" id="KW-1185">Reference proteome</keyword>
<dbReference type="InterPro" id="IPR008620">
    <property type="entry name" value="FixH"/>
</dbReference>
<keyword evidence="1" id="KW-0812">Transmembrane</keyword>
<dbReference type="Proteomes" id="UP000562254">
    <property type="component" value="Unassembled WGS sequence"/>
</dbReference>
<feature type="transmembrane region" description="Helical" evidence="1">
    <location>
        <begin position="15"/>
        <end position="39"/>
    </location>
</feature>
<keyword evidence="1" id="KW-1133">Transmembrane helix</keyword>
<dbReference type="EMBL" id="JACIJE010000006">
    <property type="protein sequence ID" value="MBB5690322.1"/>
    <property type="molecule type" value="Genomic_DNA"/>
</dbReference>
<dbReference type="Pfam" id="PF05751">
    <property type="entry name" value="FixH"/>
    <property type="match status" value="1"/>
</dbReference>
<evidence type="ECO:0000313" key="3">
    <source>
        <dbReference type="Proteomes" id="UP000562254"/>
    </source>
</evidence>
<name>A0A840Y6W8_9PROT</name>
<accession>A0A840Y6W8</accession>
<dbReference type="AlphaFoldDB" id="A0A840Y6W8"/>
<proteinExistence type="predicted"/>
<protein>
    <submittedName>
        <fullName evidence="2">Nitrogen fixation protein FixH</fullName>
    </submittedName>
</protein>
<organism evidence="2 3">
    <name type="scientific">Neoroseomonas alkaliterrae</name>
    <dbReference type="NCBI Taxonomy" id="1452450"/>
    <lineage>
        <taxon>Bacteria</taxon>
        <taxon>Pseudomonadati</taxon>
        <taxon>Pseudomonadota</taxon>
        <taxon>Alphaproteobacteria</taxon>
        <taxon>Acetobacterales</taxon>
        <taxon>Acetobacteraceae</taxon>
        <taxon>Neoroseomonas</taxon>
    </lineage>
</organism>
<keyword evidence="1" id="KW-0472">Membrane</keyword>
<sequence length="159" mass="17258">MSAAMQDHDPNRSRWIPWAFVGGMSVVVAVNGVMAWLAISTFTGVTVPRSYERGRGYEAVLAEAARQDALGWTAEVTLAGGALRVVATDREGRPVHGRVEGVLLRPLEGTELPLAFTPTGGGRWAAEVQPPQRGQWEARLTLFGPQEAALDIRRRVMVP</sequence>
<comment type="caution">
    <text evidence="2">The sequence shown here is derived from an EMBL/GenBank/DDBJ whole genome shotgun (WGS) entry which is preliminary data.</text>
</comment>
<dbReference type="RefSeq" id="WP_184484985.1">
    <property type="nucleotide sequence ID" value="NZ_JAAEDJ010000033.1"/>
</dbReference>
<gene>
    <name evidence="2" type="ORF">FHS88_002455</name>
</gene>
<evidence type="ECO:0000256" key="1">
    <source>
        <dbReference type="SAM" id="Phobius"/>
    </source>
</evidence>
<reference evidence="2 3" key="1">
    <citation type="submission" date="2020-08" db="EMBL/GenBank/DDBJ databases">
        <title>Genomic Encyclopedia of Type Strains, Phase IV (KMG-IV): sequencing the most valuable type-strain genomes for metagenomic binning, comparative biology and taxonomic classification.</title>
        <authorList>
            <person name="Goeker M."/>
        </authorList>
    </citation>
    <scope>NUCLEOTIDE SEQUENCE [LARGE SCALE GENOMIC DNA]</scope>
    <source>
        <strain evidence="2 3">DSM 25895</strain>
    </source>
</reference>